<evidence type="ECO:0000313" key="2">
    <source>
        <dbReference type="Proteomes" id="UP000074825"/>
    </source>
</evidence>
<gene>
    <name evidence="1" type="ORF">ERS132444_00592</name>
</gene>
<name>A0A116Q5A8_STRSU</name>
<protein>
    <submittedName>
        <fullName evidence="1">Uncharacterized protein</fullName>
    </submittedName>
</protein>
<evidence type="ECO:0000313" key="1">
    <source>
        <dbReference type="EMBL" id="CYV53119.1"/>
    </source>
</evidence>
<dbReference type="AlphaFoldDB" id="A0A116Q5A8"/>
<organism evidence="1 2">
    <name type="scientific">Streptococcus suis</name>
    <dbReference type="NCBI Taxonomy" id="1307"/>
    <lineage>
        <taxon>Bacteria</taxon>
        <taxon>Bacillati</taxon>
        <taxon>Bacillota</taxon>
        <taxon>Bacilli</taxon>
        <taxon>Lactobacillales</taxon>
        <taxon>Streptococcaceae</taxon>
        <taxon>Streptococcus</taxon>
    </lineage>
</organism>
<dbReference type="EMBL" id="FIIF01000003">
    <property type="protein sequence ID" value="CYV53119.1"/>
    <property type="molecule type" value="Genomic_DNA"/>
</dbReference>
<dbReference type="RefSeq" id="WP_044686387.1">
    <property type="nucleotide sequence ID" value="NZ_CEDN01000012.1"/>
</dbReference>
<dbReference type="Proteomes" id="UP000074825">
    <property type="component" value="Unassembled WGS sequence"/>
</dbReference>
<proteinExistence type="predicted"/>
<reference evidence="1 2" key="1">
    <citation type="submission" date="2016-02" db="EMBL/GenBank/DDBJ databases">
        <authorList>
            <consortium name="Pathogen Informatics"/>
        </authorList>
    </citation>
    <scope>NUCLEOTIDE SEQUENCE [LARGE SCALE GENOMIC DNA]</scope>
    <source>
        <strain evidence="1 2">LSS82</strain>
    </source>
</reference>
<sequence>MDIFSEEFKNELRFIVKDTVSDIVTKAIKNGSFNSTFTIDVANDDFLSQKFCMSKSSVGAIRREMRDFPSYAKFLRNGGSLVTVKGFDEYLQYRGSWEWKKEKAKLRTKKGFVKILKIVKEKI</sequence>
<accession>A0A116Q5A8</accession>